<feature type="transmembrane region" description="Helical" evidence="1">
    <location>
        <begin position="42"/>
        <end position="63"/>
    </location>
</feature>
<keyword evidence="1" id="KW-1133">Transmembrane helix</keyword>
<keyword evidence="1" id="KW-0812">Transmembrane</keyword>
<evidence type="ECO:0000256" key="1">
    <source>
        <dbReference type="SAM" id="Phobius"/>
    </source>
</evidence>
<gene>
    <name evidence="2" type="ORF">GCM10008986_31740</name>
</gene>
<protein>
    <submittedName>
        <fullName evidence="2">Uncharacterized protein</fullName>
    </submittedName>
</protein>
<keyword evidence="3" id="KW-1185">Reference proteome</keyword>
<feature type="transmembrane region" description="Helical" evidence="1">
    <location>
        <begin position="7"/>
        <end position="30"/>
    </location>
</feature>
<sequence>MDKLTAAIFTCSGLIIIALSGIGKILMIGLPDFYPASEDSNYIPLITFIVGLIILLIGLSFYVKKILLYDLSKKK</sequence>
<name>A0ABP3LJV0_9BACI</name>
<evidence type="ECO:0000313" key="2">
    <source>
        <dbReference type="EMBL" id="GAA0501857.1"/>
    </source>
</evidence>
<organism evidence="2 3">
    <name type="scientific">Salinibacillus aidingensis</name>
    <dbReference type="NCBI Taxonomy" id="237684"/>
    <lineage>
        <taxon>Bacteria</taxon>
        <taxon>Bacillati</taxon>
        <taxon>Bacillota</taxon>
        <taxon>Bacilli</taxon>
        <taxon>Bacillales</taxon>
        <taxon>Bacillaceae</taxon>
        <taxon>Salinibacillus</taxon>
    </lineage>
</organism>
<evidence type="ECO:0000313" key="3">
    <source>
        <dbReference type="Proteomes" id="UP001500880"/>
    </source>
</evidence>
<reference evidence="3" key="1">
    <citation type="journal article" date="2019" name="Int. J. Syst. Evol. Microbiol.">
        <title>The Global Catalogue of Microorganisms (GCM) 10K type strain sequencing project: providing services to taxonomists for standard genome sequencing and annotation.</title>
        <authorList>
            <consortium name="The Broad Institute Genomics Platform"/>
            <consortium name="The Broad Institute Genome Sequencing Center for Infectious Disease"/>
            <person name="Wu L."/>
            <person name="Ma J."/>
        </authorList>
    </citation>
    <scope>NUCLEOTIDE SEQUENCE [LARGE SCALE GENOMIC DNA]</scope>
    <source>
        <strain evidence="3">JCM 12389</strain>
    </source>
</reference>
<comment type="caution">
    <text evidence="2">The sequence shown here is derived from an EMBL/GenBank/DDBJ whole genome shotgun (WGS) entry which is preliminary data.</text>
</comment>
<dbReference type="RefSeq" id="WP_343843223.1">
    <property type="nucleotide sequence ID" value="NZ_BAAADO010000008.1"/>
</dbReference>
<accession>A0ABP3LJV0</accession>
<dbReference type="Proteomes" id="UP001500880">
    <property type="component" value="Unassembled WGS sequence"/>
</dbReference>
<dbReference type="EMBL" id="BAAADO010000008">
    <property type="protein sequence ID" value="GAA0501857.1"/>
    <property type="molecule type" value="Genomic_DNA"/>
</dbReference>
<keyword evidence="1" id="KW-0472">Membrane</keyword>
<proteinExistence type="predicted"/>